<keyword evidence="2" id="KW-0472">Membrane</keyword>
<feature type="region of interest" description="Disordered" evidence="1">
    <location>
        <begin position="196"/>
        <end position="249"/>
    </location>
</feature>
<dbReference type="Proteomes" id="UP000198605">
    <property type="component" value="Unassembled WGS sequence"/>
</dbReference>
<dbReference type="STRING" id="47854.GA0070603_3833"/>
<dbReference type="GeneID" id="43280466"/>
<evidence type="ECO:0000313" key="3">
    <source>
        <dbReference type="EMBL" id="SCL64712.1"/>
    </source>
</evidence>
<name>A0A1C6VEE0_9ACTN</name>
<feature type="compositionally biased region" description="Pro residues" evidence="1">
    <location>
        <begin position="223"/>
        <end position="235"/>
    </location>
</feature>
<organism evidence="3 4">
    <name type="scientific">Micromonospora chersina</name>
    <dbReference type="NCBI Taxonomy" id="47854"/>
    <lineage>
        <taxon>Bacteria</taxon>
        <taxon>Bacillati</taxon>
        <taxon>Actinomycetota</taxon>
        <taxon>Actinomycetes</taxon>
        <taxon>Micromonosporales</taxon>
        <taxon>Micromonosporaceae</taxon>
        <taxon>Micromonospora</taxon>
    </lineage>
</organism>
<dbReference type="EMBL" id="FMIB01000002">
    <property type="protein sequence ID" value="SCL64712.1"/>
    <property type="molecule type" value="Genomic_DNA"/>
</dbReference>
<feature type="transmembrane region" description="Helical" evidence="2">
    <location>
        <begin position="21"/>
        <end position="44"/>
    </location>
</feature>
<dbReference type="AlphaFoldDB" id="A0A1C6VEE0"/>
<sequence length="249" mass="25335">MVDAPGTPPRTRPGVVTVSSWLLILVAVIQVLSLIVTLSTLGTIRDVLKDAYAGTSAEQAGDFAYVASLGGAVLSLLLAVGLVVLALLNNRGKNASRITTWVLGGVLLCCTGGGLLNGVSGGLTGGGSTNGDLPSGEEIQRRLQDALPSWYGPVSLLLGLISLLALLTALILLALPKANEFFRKPKTAWEPPVPGAAYPGYPATPGYPTTPGYPATPGQPADPAYPPAPGQPPAPGSGERREGEPPSGS</sequence>
<keyword evidence="2" id="KW-1133">Transmembrane helix</keyword>
<protein>
    <submittedName>
        <fullName evidence="3">Uncharacterized protein</fullName>
    </submittedName>
</protein>
<gene>
    <name evidence="3" type="ORF">GA0070603_3833</name>
</gene>
<accession>A0A1C6VEE0</accession>
<feature type="transmembrane region" description="Helical" evidence="2">
    <location>
        <begin position="64"/>
        <end position="88"/>
    </location>
</feature>
<feature type="compositionally biased region" description="Basic and acidic residues" evidence="1">
    <location>
        <begin position="238"/>
        <end position="249"/>
    </location>
</feature>
<dbReference type="RefSeq" id="WP_091315890.1">
    <property type="nucleotide sequence ID" value="NZ_FMIB01000002.1"/>
</dbReference>
<evidence type="ECO:0000313" key="4">
    <source>
        <dbReference type="Proteomes" id="UP000198605"/>
    </source>
</evidence>
<feature type="compositionally biased region" description="Low complexity" evidence="1">
    <location>
        <begin position="196"/>
        <end position="222"/>
    </location>
</feature>
<evidence type="ECO:0000256" key="2">
    <source>
        <dbReference type="SAM" id="Phobius"/>
    </source>
</evidence>
<reference evidence="4" key="1">
    <citation type="submission" date="2016-06" db="EMBL/GenBank/DDBJ databases">
        <authorList>
            <person name="Varghese N."/>
            <person name="Submissions Spin"/>
        </authorList>
    </citation>
    <scope>NUCLEOTIDE SEQUENCE [LARGE SCALE GENOMIC DNA]</scope>
    <source>
        <strain evidence="4">DSM 44151</strain>
    </source>
</reference>
<keyword evidence="2" id="KW-0812">Transmembrane</keyword>
<feature type="transmembrane region" description="Helical" evidence="2">
    <location>
        <begin position="100"/>
        <end position="119"/>
    </location>
</feature>
<keyword evidence="4" id="KW-1185">Reference proteome</keyword>
<proteinExistence type="predicted"/>
<feature type="transmembrane region" description="Helical" evidence="2">
    <location>
        <begin position="150"/>
        <end position="175"/>
    </location>
</feature>
<evidence type="ECO:0000256" key="1">
    <source>
        <dbReference type="SAM" id="MobiDB-lite"/>
    </source>
</evidence>
<dbReference type="OrthoDB" id="5194611at2"/>